<accession>A0A168NAJ6</accession>
<comment type="similarity">
    <text evidence="3 10">Belongs to the glycosyltransferase 22 family.</text>
</comment>
<comment type="pathway">
    <text evidence="2">Protein modification; protein glycosylation.</text>
</comment>
<evidence type="ECO:0000256" key="1">
    <source>
        <dbReference type="ARBA" id="ARBA00004477"/>
    </source>
</evidence>
<evidence type="ECO:0000256" key="3">
    <source>
        <dbReference type="ARBA" id="ARBA00007063"/>
    </source>
</evidence>
<keyword evidence="13" id="KW-1185">Reference proteome</keyword>
<evidence type="ECO:0000256" key="6">
    <source>
        <dbReference type="ARBA" id="ARBA00022692"/>
    </source>
</evidence>
<evidence type="ECO:0000256" key="10">
    <source>
        <dbReference type="RuleBase" id="RU363075"/>
    </source>
</evidence>
<feature type="transmembrane region" description="Helical" evidence="10">
    <location>
        <begin position="111"/>
        <end position="129"/>
    </location>
</feature>
<dbReference type="GO" id="GO:0005789">
    <property type="term" value="C:endoplasmic reticulum membrane"/>
    <property type="evidence" value="ECO:0007669"/>
    <property type="project" value="UniProtKB-SubCell"/>
</dbReference>
<feature type="compositionally biased region" description="Basic residues" evidence="11">
    <location>
        <begin position="12"/>
        <end position="26"/>
    </location>
</feature>
<evidence type="ECO:0000313" key="12">
    <source>
        <dbReference type="EMBL" id="SAM00149.1"/>
    </source>
</evidence>
<evidence type="ECO:0000256" key="5">
    <source>
        <dbReference type="ARBA" id="ARBA00022679"/>
    </source>
</evidence>
<dbReference type="OrthoDB" id="497541at2759"/>
<feature type="transmembrane region" description="Helical" evidence="10">
    <location>
        <begin position="337"/>
        <end position="359"/>
    </location>
</feature>
<dbReference type="FunCoup" id="A0A168NAJ6">
    <property type="interactions" value="774"/>
</dbReference>
<feature type="transmembrane region" description="Helical" evidence="10">
    <location>
        <begin position="217"/>
        <end position="242"/>
    </location>
</feature>
<evidence type="ECO:0000256" key="8">
    <source>
        <dbReference type="ARBA" id="ARBA00022989"/>
    </source>
</evidence>
<dbReference type="Proteomes" id="UP000078561">
    <property type="component" value="Unassembled WGS sequence"/>
</dbReference>
<evidence type="ECO:0000256" key="11">
    <source>
        <dbReference type="SAM" id="MobiDB-lite"/>
    </source>
</evidence>
<feature type="region of interest" description="Disordered" evidence="11">
    <location>
        <begin position="1"/>
        <end position="36"/>
    </location>
</feature>
<keyword evidence="8 10" id="KW-1133">Transmembrane helix</keyword>
<organism evidence="12">
    <name type="scientific">Absidia glauca</name>
    <name type="common">Pin mould</name>
    <dbReference type="NCBI Taxonomy" id="4829"/>
    <lineage>
        <taxon>Eukaryota</taxon>
        <taxon>Fungi</taxon>
        <taxon>Fungi incertae sedis</taxon>
        <taxon>Mucoromycota</taxon>
        <taxon>Mucoromycotina</taxon>
        <taxon>Mucoromycetes</taxon>
        <taxon>Mucorales</taxon>
        <taxon>Cunninghamellaceae</taxon>
        <taxon>Absidia</taxon>
    </lineage>
</organism>
<feature type="transmembrane region" description="Helical" evidence="10">
    <location>
        <begin position="443"/>
        <end position="466"/>
    </location>
</feature>
<dbReference type="GO" id="GO:0006487">
    <property type="term" value="P:protein N-linked glycosylation"/>
    <property type="evidence" value="ECO:0007669"/>
    <property type="project" value="TreeGrafter"/>
</dbReference>
<reference evidence="12" key="1">
    <citation type="submission" date="2016-04" db="EMBL/GenBank/DDBJ databases">
        <authorList>
            <person name="Evans L.H."/>
            <person name="Alamgir A."/>
            <person name="Owens N."/>
            <person name="Weber N.D."/>
            <person name="Virtaneva K."/>
            <person name="Barbian K."/>
            <person name="Babar A."/>
            <person name="Rosenke K."/>
        </authorList>
    </citation>
    <scope>NUCLEOTIDE SEQUENCE [LARGE SCALE GENOMIC DNA]</scope>
    <source>
        <strain evidence="12">CBS 101.48</strain>
    </source>
</reference>
<keyword evidence="5" id="KW-0808">Transferase</keyword>
<feature type="transmembrane region" description="Helical" evidence="10">
    <location>
        <begin position="274"/>
        <end position="295"/>
    </location>
</feature>
<dbReference type="GO" id="GO:0000026">
    <property type="term" value="F:alpha-1,2-mannosyltransferase activity"/>
    <property type="evidence" value="ECO:0007669"/>
    <property type="project" value="TreeGrafter"/>
</dbReference>
<dbReference type="STRING" id="4829.A0A168NAJ6"/>
<protein>
    <recommendedName>
        <fullName evidence="10">Mannosyltransferase</fullName>
        <ecNumber evidence="10">2.4.1.-</ecNumber>
    </recommendedName>
</protein>
<dbReference type="AlphaFoldDB" id="A0A168NAJ6"/>
<name>A0A168NAJ6_ABSGL</name>
<dbReference type="EC" id="2.4.1.-" evidence="10"/>
<evidence type="ECO:0000256" key="2">
    <source>
        <dbReference type="ARBA" id="ARBA00004922"/>
    </source>
</evidence>
<evidence type="ECO:0000256" key="7">
    <source>
        <dbReference type="ARBA" id="ARBA00022824"/>
    </source>
</evidence>
<dbReference type="EMBL" id="LT553140">
    <property type="protein sequence ID" value="SAM00149.1"/>
    <property type="molecule type" value="Genomic_DNA"/>
</dbReference>
<comment type="subcellular location">
    <subcellularLocation>
        <location evidence="1 10">Endoplasmic reticulum membrane</location>
        <topology evidence="1 10">Multi-pass membrane protein</topology>
    </subcellularLocation>
</comment>
<evidence type="ECO:0000256" key="4">
    <source>
        <dbReference type="ARBA" id="ARBA00022676"/>
    </source>
</evidence>
<dbReference type="InParanoid" id="A0A168NAJ6"/>
<dbReference type="UniPathway" id="UPA00378"/>
<dbReference type="PANTHER" id="PTHR22760">
    <property type="entry name" value="GLYCOSYLTRANSFERASE"/>
    <property type="match status" value="1"/>
</dbReference>
<evidence type="ECO:0000256" key="9">
    <source>
        <dbReference type="ARBA" id="ARBA00023136"/>
    </source>
</evidence>
<proteinExistence type="inferred from homology"/>
<keyword evidence="4 10" id="KW-0328">Glycosyltransferase</keyword>
<sequence>MSGSSSSDVRQRSNKKTSKGQVKKHDKPAPSSLPPQVSAKAAHDLLTESNIFSFSLKTAFRLFLIMRCASGLYGVIQDCDEVFNYWEPMHYLLEGYGFQTWEYSPKYAIRSWLYIFVYTIVGFFGQLISSTKLQIFYLVRLVMASFCSYAEARLYRTVVEEINPHVGRYLMVGLFFSAGMFHASTAFLPSTFAMYTTMMAFSFILQPPNQMDRTRTYASVFWLVLGGLAWPFSGAIGIPFAIEELVVYGRDTKTDKQGQLQVAVRSTQWRLMRLVRLVEAVVISTLGLGGIMVLVDSAIYQRLTFVPWNIVRYNVFGSDGPDIFGTEPASFYLVNGFLNFNVVFLLALASGMIMLVTAYVDRNRVPGTTWKDAVWPYLLMSFKLAPFYLWLAIFSLQAHKEERFLYVAYPLVALNAAIAIYLVRSLASRGAGYLGADVNVRVYILRYTSLAILVVYSLVSVSRILALITRYHGPMGVYNALWSERTDPLVHSNFLQGAYEENMAVPDLTLCVGKEWYRFPSSFFLPNDVRARFLPSNFDGLLPNAFPEDRTIANVTHTVYMSTNSVDDPPGTPPTESVHEETSYYRGRHYDVLKGMRYHHEGTNDRNQPDPTTLLTDIDQCDFLVDSYFPLHGVDTKEPAYVLDTATWVKSYCEPYLDAAHSKSLARAFWVPGSQGLVWGEYCLLKRNMPDVDQGFVEYTP</sequence>
<dbReference type="PANTHER" id="PTHR22760:SF2">
    <property type="entry name" value="ALPHA-1,2-MANNOSYLTRANSFERASE ALG9"/>
    <property type="match status" value="1"/>
</dbReference>
<feature type="transmembrane region" description="Helical" evidence="10">
    <location>
        <begin position="187"/>
        <end position="205"/>
    </location>
</feature>
<evidence type="ECO:0000313" key="13">
    <source>
        <dbReference type="Proteomes" id="UP000078561"/>
    </source>
</evidence>
<keyword evidence="7 10" id="KW-0256">Endoplasmic reticulum</keyword>
<keyword evidence="6 10" id="KW-0812">Transmembrane</keyword>
<dbReference type="InterPro" id="IPR005599">
    <property type="entry name" value="GPI_mannosylTrfase"/>
</dbReference>
<gene>
    <name evidence="12" type="primary">ABSGL_05824.1 scaffold 7482</name>
</gene>
<dbReference type="Pfam" id="PF03901">
    <property type="entry name" value="Glyco_transf_22"/>
    <property type="match status" value="1"/>
</dbReference>
<keyword evidence="9 10" id="KW-0472">Membrane</keyword>
<feature type="transmembrane region" description="Helical" evidence="10">
    <location>
        <begin position="374"/>
        <end position="392"/>
    </location>
</feature>
<dbReference type="OMA" id="PRDMHAK"/>
<feature type="transmembrane region" description="Helical" evidence="10">
    <location>
        <begin position="404"/>
        <end position="423"/>
    </location>
</feature>